<dbReference type="Pfam" id="PF14416">
    <property type="entry name" value="PMR5N"/>
    <property type="match status" value="1"/>
</dbReference>
<dbReference type="InterPro" id="IPR025846">
    <property type="entry name" value="TBL_N"/>
</dbReference>
<evidence type="ECO:0000256" key="1">
    <source>
        <dbReference type="ARBA" id="ARBA00004167"/>
    </source>
</evidence>
<dbReference type="PANTHER" id="PTHR32285">
    <property type="entry name" value="PROTEIN TRICHOME BIREFRINGENCE-LIKE 9-RELATED"/>
    <property type="match status" value="1"/>
</dbReference>
<reference evidence="10" key="1">
    <citation type="submission" date="2022-12" db="EMBL/GenBank/DDBJ databases">
        <title>Draft genome assemblies for two species of Escallonia (Escalloniales).</title>
        <authorList>
            <person name="Chanderbali A."/>
            <person name="Dervinis C."/>
            <person name="Anghel I."/>
            <person name="Soltis D."/>
            <person name="Soltis P."/>
            <person name="Zapata F."/>
        </authorList>
    </citation>
    <scope>NUCLEOTIDE SEQUENCE</scope>
    <source>
        <strain evidence="10">UCBG64.0493</strain>
        <tissue evidence="10">Leaf</tissue>
    </source>
</reference>
<dbReference type="PANTHER" id="PTHR32285:SF63">
    <property type="entry name" value="OS01G0880400 PROTEIN"/>
    <property type="match status" value="1"/>
</dbReference>
<protein>
    <recommendedName>
        <fullName evidence="12">Trichome birefringence-like N-terminal domain-containing protein</fullName>
    </recommendedName>
</protein>
<evidence type="ECO:0000259" key="9">
    <source>
        <dbReference type="Pfam" id="PF14416"/>
    </source>
</evidence>
<proteinExistence type="inferred from homology"/>
<evidence type="ECO:0000256" key="4">
    <source>
        <dbReference type="ARBA" id="ARBA00022968"/>
    </source>
</evidence>
<comment type="subcellular location">
    <subcellularLocation>
        <location evidence="1">Membrane</location>
        <topology evidence="1">Single-pass membrane protein</topology>
    </subcellularLocation>
</comment>
<feature type="domain" description="Trichome birefringence-like N-terminal" evidence="9">
    <location>
        <begin position="101"/>
        <end position="153"/>
    </location>
</feature>
<dbReference type="GO" id="GO:0016020">
    <property type="term" value="C:membrane"/>
    <property type="evidence" value="ECO:0007669"/>
    <property type="project" value="UniProtKB-SubCell"/>
</dbReference>
<evidence type="ECO:0000256" key="5">
    <source>
        <dbReference type="ARBA" id="ARBA00022989"/>
    </source>
</evidence>
<sequence length="432" mass="49742">MCFQNGLRQLILAGKMGVNKSEALSLFTWPGIVRILCFGNLMTVFYYKSWGSQPLNVFIVMGSLLICVLAIGFGYSYLFPGVQPIAENFEILKPPDNLTTECNYFEGKWEYDENYPLYNASECPFVERGFSCLANGRKDKEYLKWRWKPNDCDIPNFNVSVVLEKLRGKRIVFVGDSLSRNQWESMICLLMTGVEDKNSVYEVNGHKITRRIRYLSVRFKSFNFTIEFYRSVYLVQPGSKPKSAPKRVKFTRQLDKLDDINTEWINSDILIFGTGHWWTPGKLFYTGRYFQVGGKLKLGISMNAAYKMALATWASWAEEMVKRNRTQVFFRTFESAHWSGPTQRSCKVTKQPLSEITGIEQSPFSKIAMKLVKNTTIPVTVMDVTPMTAFRSDAHVGTWSESPSVHDCSHWCLPGVPDMWNEMLFSYILSQR</sequence>
<keyword evidence="4" id="KW-0735">Signal-anchor</keyword>
<evidence type="ECO:0000256" key="7">
    <source>
        <dbReference type="SAM" id="Phobius"/>
    </source>
</evidence>
<evidence type="ECO:0000259" key="8">
    <source>
        <dbReference type="Pfam" id="PF13839"/>
    </source>
</evidence>
<name>A0AA88XBZ5_9ASTE</name>
<comment type="similarity">
    <text evidence="2">Belongs to the PC-esterase family. TBL subfamily.</text>
</comment>
<evidence type="ECO:0000256" key="3">
    <source>
        <dbReference type="ARBA" id="ARBA00022692"/>
    </source>
</evidence>
<dbReference type="InterPro" id="IPR026057">
    <property type="entry name" value="TBL_C"/>
</dbReference>
<evidence type="ECO:0000256" key="2">
    <source>
        <dbReference type="ARBA" id="ARBA00007727"/>
    </source>
</evidence>
<dbReference type="Pfam" id="PF13839">
    <property type="entry name" value="PC-Esterase"/>
    <property type="match status" value="1"/>
</dbReference>
<feature type="transmembrane region" description="Helical" evidence="7">
    <location>
        <begin position="54"/>
        <end position="78"/>
    </location>
</feature>
<dbReference type="Proteomes" id="UP001188597">
    <property type="component" value="Unassembled WGS sequence"/>
</dbReference>
<dbReference type="GO" id="GO:0016413">
    <property type="term" value="F:O-acetyltransferase activity"/>
    <property type="evidence" value="ECO:0007669"/>
    <property type="project" value="InterPro"/>
</dbReference>
<feature type="transmembrane region" description="Helical" evidence="7">
    <location>
        <begin position="26"/>
        <end position="47"/>
    </location>
</feature>
<dbReference type="EMBL" id="JAVXUP010000001">
    <property type="protein sequence ID" value="KAK3043797.1"/>
    <property type="molecule type" value="Genomic_DNA"/>
</dbReference>
<keyword evidence="11" id="KW-1185">Reference proteome</keyword>
<organism evidence="10 11">
    <name type="scientific">Escallonia herrerae</name>
    <dbReference type="NCBI Taxonomy" id="1293975"/>
    <lineage>
        <taxon>Eukaryota</taxon>
        <taxon>Viridiplantae</taxon>
        <taxon>Streptophyta</taxon>
        <taxon>Embryophyta</taxon>
        <taxon>Tracheophyta</taxon>
        <taxon>Spermatophyta</taxon>
        <taxon>Magnoliopsida</taxon>
        <taxon>eudicotyledons</taxon>
        <taxon>Gunneridae</taxon>
        <taxon>Pentapetalae</taxon>
        <taxon>asterids</taxon>
        <taxon>campanulids</taxon>
        <taxon>Escalloniales</taxon>
        <taxon>Escalloniaceae</taxon>
        <taxon>Escallonia</taxon>
    </lineage>
</organism>
<dbReference type="InterPro" id="IPR029962">
    <property type="entry name" value="TBL"/>
</dbReference>
<comment type="caution">
    <text evidence="10">The sequence shown here is derived from an EMBL/GenBank/DDBJ whole genome shotgun (WGS) entry which is preliminary data.</text>
</comment>
<keyword evidence="5 7" id="KW-1133">Transmembrane helix</keyword>
<dbReference type="GO" id="GO:0005794">
    <property type="term" value="C:Golgi apparatus"/>
    <property type="evidence" value="ECO:0007669"/>
    <property type="project" value="TreeGrafter"/>
</dbReference>
<feature type="domain" description="Trichome birefringence-like C-terminal" evidence="8">
    <location>
        <begin position="154"/>
        <end position="426"/>
    </location>
</feature>
<keyword evidence="6 7" id="KW-0472">Membrane</keyword>
<evidence type="ECO:0000313" key="10">
    <source>
        <dbReference type="EMBL" id="KAK3043797.1"/>
    </source>
</evidence>
<keyword evidence="3 7" id="KW-0812">Transmembrane</keyword>
<evidence type="ECO:0000313" key="11">
    <source>
        <dbReference type="Proteomes" id="UP001188597"/>
    </source>
</evidence>
<accession>A0AA88XBZ5</accession>
<dbReference type="AlphaFoldDB" id="A0AA88XBZ5"/>
<gene>
    <name evidence="10" type="ORF">RJ639_000496</name>
</gene>
<evidence type="ECO:0008006" key="12">
    <source>
        <dbReference type="Google" id="ProtNLM"/>
    </source>
</evidence>
<evidence type="ECO:0000256" key="6">
    <source>
        <dbReference type="ARBA" id="ARBA00023136"/>
    </source>
</evidence>